<dbReference type="PANTHER" id="PTHR24305:SF77">
    <property type="entry name" value="CYTOCHROME P450 MONOOXYGENASE"/>
    <property type="match status" value="1"/>
</dbReference>
<evidence type="ECO:0000256" key="3">
    <source>
        <dbReference type="ARBA" id="ARBA00022617"/>
    </source>
</evidence>
<keyword evidence="9" id="KW-0472">Membrane</keyword>
<keyword evidence="9" id="KW-0812">Transmembrane</keyword>
<dbReference type="Gene3D" id="1.10.630.10">
    <property type="entry name" value="Cytochrome P450"/>
    <property type="match status" value="1"/>
</dbReference>
<comment type="cofactor">
    <cofactor evidence="1 8">
        <name>heme</name>
        <dbReference type="ChEBI" id="CHEBI:30413"/>
    </cofactor>
</comment>
<dbReference type="GO" id="GO:0016705">
    <property type="term" value="F:oxidoreductase activity, acting on paired donors, with incorporation or reduction of molecular oxygen"/>
    <property type="evidence" value="ECO:0007669"/>
    <property type="project" value="InterPro"/>
</dbReference>
<dbReference type="AlphaFoldDB" id="A0AA39WIV1"/>
<dbReference type="InterPro" id="IPR036396">
    <property type="entry name" value="Cyt_P450_sf"/>
</dbReference>
<evidence type="ECO:0000256" key="4">
    <source>
        <dbReference type="ARBA" id="ARBA00022723"/>
    </source>
</evidence>
<feature type="transmembrane region" description="Helical" evidence="9">
    <location>
        <begin position="6"/>
        <end position="27"/>
    </location>
</feature>
<reference evidence="10" key="1">
    <citation type="submission" date="2023-06" db="EMBL/GenBank/DDBJ databases">
        <title>Genome-scale phylogeny and comparative genomics of the fungal order Sordariales.</title>
        <authorList>
            <consortium name="Lawrence Berkeley National Laboratory"/>
            <person name="Hensen N."/>
            <person name="Bonometti L."/>
            <person name="Westerberg I."/>
            <person name="Brannstrom I.O."/>
            <person name="Guillou S."/>
            <person name="Cros-Aarteil S."/>
            <person name="Calhoun S."/>
            <person name="Haridas S."/>
            <person name="Kuo A."/>
            <person name="Mondo S."/>
            <person name="Pangilinan J."/>
            <person name="Riley R."/>
            <person name="Labutti K."/>
            <person name="Andreopoulos B."/>
            <person name="Lipzen A."/>
            <person name="Chen C."/>
            <person name="Yanf M."/>
            <person name="Daum C."/>
            <person name="Ng V."/>
            <person name="Clum A."/>
            <person name="Steindorff A."/>
            <person name="Ohm R."/>
            <person name="Martin F."/>
            <person name="Silar P."/>
            <person name="Natvig D."/>
            <person name="Lalanne C."/>
            <person name="Gautier V."/>
            <person name="Ament-Velasquez S.L."/>
            <person name="Kruys A."/>
            <person name="Hutchinson M.I."/>
            <person name="Powell A.J."/>
            <person name="Barry K."/>
            <person name="Miller A.N."/>
            <person name="Grigoriev I.V."/>
            <person name="Debuchy R."/>
            <person name="Gladieux P."/>
            <person name="Thoren M.H."/>
            <person name="Johannesson H."/>
        </authorList>
    </citation>
    <scope>NUCLEOTIDE SEQUENCE</scope>
    <source>
        <strain evidence="10">CBS 606.72</strain>
    </source>
</reference>
<accession>A0AA39WIV1</accession>
<comment type="caution">
    <text evidence="10">The sequence shown here is derived from an EMBL/GenBank/DDBJ whole genome shotgun (WGS) entry which is preliminary data.</text>
</comment>
<dbReference type="PANTHER" id="PTHR24305">
    <property type="entry name" value="CYTOCHROME P450"/>
    <property type="match status" value="1"/>
</dbReference>
<dbReference type="Pfam" id="PF00067">
    <property type="entry name" value="p450"/>
    <property type="match status" value="1"/>
</dbReference>
<dbReference type="InterPro" id="IPR001128">
    <property type="entry name" value="Cyt_P450"/>
</dbReference>
<dbReference type="GO" id="GO:0020037">
    <property type="term" value="F:heme binding"/>
    <property type="evidence" value="ECO:0007669"/>
    <property type="project" value="InterPro"/>
</dbReference>
<keyword evidence="7 10" id="KW-0503">Monooxygenase</keyword>
<dbReference type="CDD" id="cd11060">
    <property type="entry name" value="CYP57A1-like"/>
    <property type="match status" value="1"/>
</dbReference>
<name>A0AA39WIV1_9PEZI</name>
<evidence type="ECO:0000256" key="9">
    <source>
        <dbReference type="SAM" id="Phobius"/>
    </source>
</evidence>
<keyword evidence="4 8" id="KW-0479">Metal-binding</keyword>
<keyword evidence="9" id="KW-1133">Transmembrane helix</keyword>
<keyword evidence="11" id="KW-1185">Reference proteome</keyword>
<evidence type="ECO:0000313" key="11">
    <source>
        <dbReference type="Proteomes" id="UP001175000"/>
    </source>
</evidence>
<dbReference type="PRINTS" id="PR00385">
    <property type="entry name" value="P450"/>
</dbReference>
<evidence type="ECO:0000256" key="8">
    <source>
        <dbReference type="PIRSR" id="PIRSR602401-1"/>
    </source>
</evidence>
<evidence type="ECO:0000256" key="2">
    <source>
        <dbReference type="ARBA" id="ARBA00010617"/>
    </source>
</evidence>
<comment type="similarity">
    <text evidence="2">Belongs to the cytochrome P450 family.</text>
</comment>
<evidence type="ECO:0000256" key="1">
    <source>
        <dbReference type="ARBA" id="ARBA00001971"/>
    </source>
</evidence>
<dbReference type="InterPro" id="IPR002401">
    <property type="entry name" value="Cyt_P450_E_grp-I"/>
</dbReference>
<evidence type="ECO:0000256" key="5">
    <source>
        <dbReference type="ARBA" id="ARBA00023002"/>
    </source>
</evidence>
<protein>
    <submittedName>
        <fullName evidence="10">Cytochrome P450 monooxygenase</fullName>
    </submittedName>
</protein>
<dbReference type="GO" id="GO:0004497">
    <property type="term" value="F:monooxygenase activity"/>
    <property type="evidence" value="ECO:0007669"/>
    <property type="project" value="UniProtKB-KW"/>
</dbReference>
<gene>
    <name evidence="10" type="ORF">B0T14DRAFT_567818</name>
</gene>
<evidence type="ECO:0000313" key="10">
    <source>
        <dbReference type="EMBL" id="KAK0616197.1"/>
    </source>
</evidence>
<keyword evidence="5" id="KW-0560">Oxidoreductase</keyword>
<dbReference type="SUPFAM" id="SSF48264">
    <property type="entry name" value="Cytochrome P450"/>
    <property type="match status" value="1"/>
</dbReference>
<sequence length="519" mass="58605">MLSTSTLVQGLAALFVFYYVISSAITWRRLRAFKGPFLASFSYIWIVRVLSTGRHGELLQPILGKQTTTRIGPNELLTSDLDLIRRMHGARKFYPRSNWYSLNRLVPGEDSMFSLVDTVAHDKIKAQTTSGYNGKDVPELEANVDAMLATMVEKIRSKYAADPSDPPKTPKPSLDMAEMAHFFTLDSIMKISFGENFGFIDTESDPYGHIDMLLEMVPFATCLSAIPPVARIMTTPWIYKLFVPDGENVKGVFKIMRVTRPIVAKRFLPHAPPRNDMLASFIRHGLSESQCNNEAILQVMAGSDTTATAIRATLLFILTSPRVYHTLQSEIDLAILNNKISAPISLAEATNLPYLQAVILEGLRIHPPFNGFPFKEVPPGGDYIDGKFVPEGTRIAADFVTFPRLKSIFGEDADVFRPERWLPPSWRVGGPPVEECEWGEGGKERVAEMRRTVDLVFGYGRFACAGKWVAFLELNKVFVELLRYFDFQVVDPTKPWESKNYSLHMQKHMWLRAELRRQG</sequence>
<organism evidence="10 11">
    <name type="scientific">Immersiella caudata</name>
    <dbReference type="NCBI Taxonomy" id="314043"/>
    <lineage>
        <taxon>Eukaryota</taxon>
        <taxon>Fungi</taxon>
        <taxon>Dikarya</taxon>
        <taxon>Ascomycota</taxon>
        <taxon>Pezizomycotina</taxon>
        <taxon>Sordariomycetes</taxon>
        <taxon>Sordariomycetidae</taxon>
        <taxon>Sordariales</taxon>
        <taxon>Lasiosphaeriaceae</taxon>
        <taxon>Immersiella</taxon>
    </lineage>
</organism>
<feature type="binding site" description="axial binding residue" evidence="8">
    <location>
        <position position="464"/>
    </location>
    <ligand>
        <name>heme</name>
        <dbReference type="ChEBI" id="CHEBI:30413"/>
    </ligand>
    <ligandPart>
        <name>Fe</name>
        <dbReference type="ChEBI" id="CHEBI:18248"/>
    </ligandPart>
</feature>
<evidence type="ECO:0000256" key="7">
    <source>
        <dbReference type="ARBA" id="ARBA00023033"/>
    </source>
</evidence>
<dbReference type="InterPro" id="IPR050121">
    <property type="entry name" value="Cytochrome_P450_monoxygenase"/>
</dbReference>
<evidence type="ECO:0000256" key="6">
    <source>
        <dbReference type="ARBA" id="ARBA00023004"/>
    </source>
</evidence>
<dbReference type="PRINTS" id="PR00463">
    <property type="entry name" value="EP450I"/>
</dbReference>
<keyword evidence="6 8" id="KW-0408">Iron</keyword>
<keyword evidence="3 8" id="KW-0349">Heme</keyword>
<dbReference type="EMBL" id="JAULSU010000005">
    <property type="protein sequence ID" value="KAK0616197.1"/>
    <property type="molecule type" value="Genomic_DNA"/>
</dbReference>
<proteinExistence type="inferred from homology"/>
<dbReference type="Proteomes" id="UP001175000">
    <property type="component" value="Unassembled WGS sequence"/>
</dbReference>
<dbReference type="GO" id="GO:0005506">
    <property type="term" value="F:iron ion binding"/>
    <property type="evidence" value="ECO:0007669"/>
    <property type="project" value="InterPro"/>
</dbReference>